<organism evidence="6 7">
    <name type="scientific">Cohnella abietis</name>
    <dbReference type="NCBI Taxonomy" id="2507935"/>
    <lineage>
        <taxon>Bacteria</taxon>
        <taxon>Bacillati</taxon>
        <taxon>Bacillota</taxon>
        <taxon>Bacilli</taxon>
        <taxon>Bacillales</taxon>
        <taxon>Paenibacillaceae</taxon>
        <taxon>Cohnella</taxon>
    </lineage>
</organism>
<dbReference type="GO" id="GO:0006796">
    <property type="term" value="P:phosphate-containing compound metabolic process"/>
    <property type="evidence" value="ECO:0007669"/>
    <property type="project" value="UniProtKB-ARBA"/>
</dbReference>
<dbReference type="KEGG" id="cohn:KCTCHS21_57600"/>
<dbReference type="EMBL" id="AP019400">
    <property type="protein sequence ID" value="BBI36361.1"/>
    <property type="molecule type" value="Genomic_DNA"/>
</dbReference>
<evidence type="ECO:0000259" key="5">
    <source>
        <dbReference type="Pfam" id="PF00294"/>
    </source>
</evidence>
<keyword evidence="3 4" id="KW-0418">Kinase</keyword>
<evidence type="ECO:0000313" key="7">
    <source>
        <dbReference type="Proteomes" id="UP000289856"/>
    </source>
</evidence>
<reference evidence="6 7" key="1">
    <citation type="submission" date="2019-01" db="EMBL/GenBank/DDBJ databases">
        <title>Complete genome sequence of Cohnella hallensis HS21 isolated from Korean fir (Abies koreana) rhizospheric soil.</title>
        <authorList>
            <person name="Jiang L."/>
            <person name="Kang S.W."/>
            <person name="Kim S."/>
            <person name="Jung J."/>
            <person name="Kim C.Y."/>
            <person name="Kim D.H."/>
            <person name="Kim S.W."/>
            <person name="Lee J."/>
        </authorList>
    </citation>
    <scope>NUCLEOTIDE SEQUENCE [LARGE SCALE GENOMIC DNA]</scope>
    <source>
        <strain evidence="6 7">HS21</strain>
    </source>
</reference>
<dbReference type="Gene3D" id="3.40.1190.20">
    <property type="match status" value="1"/>
</dbReference>
<proteinExistence type="inferred from homology"/>
<accession>A0A3T1DDX4</accession>
<dbReference type="AlphaFoldDB" id="A0A3T1DDX4"/>
<comment type="similarity">
    <text evidence="1 4">Belongs to the carbohydrate kinase PfkB family.</text>
</comment>
<evidence type="ECO:0000256" key="4">
    <source>
        <dbReference type="RuleBase" id="RU003704"/>
    </source>
</evidence>
<gene>
    <name evidence="6" type="ORF">KCTCHS21_57600</name>
</gene>
<dbReference type="InterPro" id="IPR029056">
    <property type="entry name" value="Ribokinase-like"/>
</dbReference>
<evidence type="ECO:0000256" key="2">
    <source>
        <dbReference type="ARBA" id="ARBA00022679"/>
    </source>
</evidence>
<evidence type="ECO:0000313" key="6">
    <source>
        <dbReference type="EMBL" id="BBI36361.1"/>
    </source>
</evidence>
<dbReference type="PANTHER" id="PTHR10584:SF166">
    <property type="entry name" value="RIBOKINASE"/>
    <property type="match status" value="1"/>
</dbReference>
<dbReference type="PANTHER" id="PTHR10584">
    <property type="entry name" value="SUGAR KINASE"/>
    <property type="match status" value="1"/>
</dbReference>
<dbReference type="Pfam" id="PF00294">
    <property type="entry name" value="PfkB"/>
    <property type="match status" value="1"/>
</dbReference>
<keyword evidence="2 4" id="KW-0808">Transferase</keyword>
<evidence type="ECO:0000256" key="3">
    <source>
        <dbReference type="ARBA" id="ARBA00022777"/>
    </source>
</evidence>
<dbReference type="RefSeq" id="WP_130615785.1">
    <property type="nucleotide sequence ID" value="NZ_AP019400.1"/>
</dbReference>
<dbReference type="CDD" id="cd01166">
    <property type="entry name" value="KdgK"/>
    <property type="match status" value="1"/>
</dbReference>
<dbReference type="GO" id="GO:0016301">
    <property type="term" value="F:kinase activity"/>
    <property type="evidence" value="ECO:0007669"/>
    <property type="project" value="UniProtKB-KW"/>
</dbReference>
<dbReference type="PROSITE" id="PS00584">
    <property type="entry name" value="PFKB_KINASES_2"/>
    <property type="match status" value="1"/>
</dbReference>
<protein>
    <submittedName>
        <fullName evidence="6">Sugar kinase</fullName>
    </submittedName>
</protein>
<evidence type="ECO:0000256" key="1">
    <source>
        <dbReference type="ARBA" id="ARBA00010688"/>
    </source>
</evidence>
<name>A0A3T1DDX4_9BACL</name>
<dbReference type="SUPFAM" id="SSF53613">
    <property type="entry name" value="Ribokinase-like"/>
    <property type="match status" value="1"/>
</dbReference>
<feature type="domain" description="Carbohydrate kinase PfkB" evidence="5">
    <location>
        <begin position="6"/>
        <end position="296"/>
    </location>
</feature>
<dbReference type="PRINTS" id="PR00990">
    <property type="entry name" value="RIBOKINASE"/>
</dbReference>
<dbReference type="OrthoDB" id="9813569at2"/>
<sequence length="330" mass="36118">MKSFDAIVIGDVNIDLVVAGCREIPEPGQEVFVDNMTLHVGGGAALFSLALAKLGMKVAFNGNLGGDGFGQFVREQFNRHGIDTRFIKTSTLNNTGISIAINPDKDRSFITYAGSNAELSLQQLDMKSVTLGRHVHLTGYKGSQNHRDYMEMVFKLKELGLTTSIDVGWDDTGEWYDGIFELMNVVDVFFMNEVEVKQYTRQFSIEESIRELSKHSRHFVLKLGSTGAVATVDKTTKYRSGFKVPVIDTTGAGDSFNAGYIFGFLSGQPIEQCLLYANACGAMSVSQFGGSTGTPDRMALERFIADKMEYTTDQCVVSAPDLRRSAADGA</sequence>
<dbReference type="InterPro" id="IPR011611">
    <property type="entry name" value="PfkB_dom"/>
</dbReference>
<keyword evidence="7" id="KW-1185">Reference proteome</keyword>
<dbReference type="InterPro" id="IPR002173">
    <property type="entry name" value="Carboh/pur_kinase_PfkB_CS"/>
</dbReference>
<dbReference type="InterPro" id="IPR002139">
    <property type="entry name" value="Ribo/fructo_kinase"/>
</dbReference>
<dbReference type="Proteomes" id="UP000289856">
    <property type="component" value="Chromosome"/>
</dbReference>